<dbReference type="RefSeq" id="WP_052020864.1">
    <property type="nucleotide sequence ID" value="NZ_AYXG01000052.1"/>
</dbReference>
<dbReference type="EMBL" id="AYXG01000052">
    <property type="protein sequence ID" value="EWC63165.1"/>
    <property type="molecule type" value="Genomic_DNA"/>
</dbReference>
<dbReference type="STRING" id="909613.UO65_1505"/>
<dbReference type="AlphaFoldDB" id="W7IQM9"/>
<evidence type="ECO:0000259" key="2">
    <source>
        <dbReference type="Pfam" id="PF08044"/>
    </source>
</evidence>
<keyword evidence="1" id="KW-0812">Transmembrane</keyword>
<organism evidence="3 4">
    <name type="scientific">Actinokineospora spheciospongiae</name>
    <dbReference type="NCBI Taxonomy" id="909613"/>
    <lineage>
        <taxon>Bacteria</taxon>
        <taxon>Bacillati</taxon>
        <taxon>Actinomycetota</taxon>
        <taxon>Actinomycetes</taxon>
        <taxon>Pseudonocardiales</taxon>
        <taxon>Pseudonocardiaceae</taxon>
        <taxon>Actinokineospora</taxon>
    </lineage>
</organism>
<proteinExistence type="predicted"/>
<dbReference type="InterPro" id="IPR012551">
    <property type="entry name" value="DUF1707_SHOCT-like"/>
</dbReference>
<accession>A0A8E2X5P6</accession>
<name>W7IQM9_9PSEU</name>
<feature type="domain" description="DUF1707" evidence="2">
    <location>
        <begin position="8"/>
        <end position="60"/>
    </location>
</feature>
<keyword evidence="4" id="KW-1185">Reference proteome</keyword>
<dbReference type="OrthoDB" id="3748531at2"/>
<keyword evidence="1" id="KW-1133">Transmembrane helix</keyword>
<sequence length="144" mass="16492">MAQQQRNMRISDEDRRGAAEELRAAHAQGRLSLTEYDTRLDGVNRATTYGDLAKIFTDLPAVSHARTERRSSAPKWVRIVWLWWTVTLVINLAVWALVRFQLSDDVHFWPVWLLIPTIAIAAVTYRATTAHAAKQARRTPAWRG</sequence>
<reference evidence="3 4" key="1">
    <citation type="journal article" date="2014" name="Genome Announc.">
        <title>Draft Genome Sequence of the Antitrypanosomally Active Sponge-Associated Bacterium Actinokineospora sp. Strain EG49.</title>
        <authorList>
            <person name="Harjes J."/>
            <person name="Ryu T."/>
            <person name="Abdelmohsen U.R."/>
            <person name="Moitinho-Silva L."/>
            <person name="Horn H."/>
            <person name="Ravasi T."/>
            <person name="Hentschel U."/>
        </authorList>
    </citation>
    <scope>NUCLEOTIDE SEQUENCE [LARGE SCALE GENOMIC DNA]</scope>
    <source>
        <strain evidence="3 4">EG49</strain>
    </source>
</reference>
<evidence type="ECO:0000313" key="3">
    <source>
        <dbReference type="EMBL" id="EWC63165.1"/>
    </source>
</evidence>
<evidence type="ECO:0000256" key="1">
    <source>
        <dbReference type="SAM" id="Phobius"/>
    </source>
</evidence>
<keyword evidence="1" id="KW-0472">Membrane</keyword>
<dbReference type="PANTHER" id="PTHR40763">
    <property type="entry name" value="MEMBRANE PROTEIN-RELATED"/>
    <property type="match status" value="1"/>
</dbReference>
<comment type="caution">
    <text evidence="3">The sequence shown here is derived from an EMBL/GenBank/DDBJ whole genome shotgun (WGS) entry which is preliminary data.</text>
</comment>
<gene>
    <name evidence="3" type="ORF">UO65_1505</name>
</gene>
<feature type="transmembrane region" description="Helical" evidence="1">
    <location>
        <begin position="109"/>
        <end position="128"/>
    </location>
</feature>
<dbReference type="PANTHER" id="PTHR40763:SF4">
    <property type="entry name" value="DUF1707 DOMAIN-CONTAINING PROTEIN"/>
    <property type="match status" value="1"/>
</dbReference>
<dbReference type="eggNOG" id="COG1008">
    <property type="taxonomic scope" value="Bacteria"/>
</dbReference>
<evidence type="ECO:0000313" key="4">
    <source>
        <dbReference type="Proteomes" id="UP000019277"/>
    </source>
</evidence>
<feature type="transmembrane region" description="Helical" evidence="1">
    <location>
        <begin position="76"/>
        <end position="97"/>
    </location>
</feature>
<accession>W7IQM9</accession>
<dbReference type="Proteomes" id="UP000019277">
    <property type="component" value="Unassembled WGS sequence"/>
</dbReference>
<dbReference type="Pfam" id="PF08044">
    <property type="entry name" value="DUF1707"/>
    <property type="match status" value="1"/>
</dbReference>
<protein>
    <recommendedName>
        <fullName evidence="2">DUF1707 domain-containing protein</fullName>
    </recommendedName>
</protein>